<comment type="caution">
    <text evidence="1">The sequence shown here is derived from an EMBL/GenBank/DDBJ whole genome shotgun (WGS) entry which is preliminary data.</text>
</comment>
<dbReference type="EMBL" id="AMGY01000003">
    <property type="protein sequence ID" value="EXJ87203.1"/>
    <property type="molecule type" value="Genomic_DNA"/>
</dbReference>
<dbReference type="InterPro" id="IPR032710">
    <property type="entry name" value="NTF2-like_dom_sf"/>
</dbReference>
<dbReference type="AlphaFoldDB" id="W9Y3W0"/>
<organism evidence="1 2">
    <name type="scientific">Capronia epimyces CBS 606.96</name>
    <dbReference type="NCBI Taxonomy" id="1182542"/>
    <lineage>
        <taxon>Eukaryota</taxon>
        <taxon>Fungi</taxon>
        <taxon>Dikarya</taxon>
        <taxon>Ascomycota</taxon>
        <taxon>Pezizomycotina</taxon>
        <taxon>Eurotiomycetes</taxon>
        <taxon>Chaetothyriomycetidae</taxon>
        <taxon>Chaetothyriales</taxon>
        <taxon>Herpotrichiellaceae</taxon>
        <taxon>Capronia</taxon>
    </lineage>
</organism>
<protein>
    <recommendedName>
        <fullName evidence="3">SnoaL-like domain-containing protein</fullName>
    </recommendedName>
</protein>
<dbReference type="HOGENOM" id="CLU_107714_1_0_1"/>
<evidence type="ECO:0000313" key="2">
    <source>
        <dbReference type="Proteomes" id="UP000019478"/>
    </source>
</evidence>
<dbReference type="OrthoDB" id="3468019at2759"/>
<dbReference type="GeneID" id="19168282"/>
<dbReference type="eggNOG" id="ENOG502SVBV">
    <property type="taxonomic scope" value="Eukaryota"/>
</dbReference>
<accession>W9Y3W0</accession>
<reference evidence="1 2" key="1">
    <citation type="submission" date="2013-03" db="EMBL/GenBank/DDBJ databases">
        <title>The Genome Sequence of Capronia epimyces CBS 606.96.</title>
        <authorList>
            <consortium name="The Broad Institute Genomics Platform"/>
            <person name="Cuomo C."/>
            <person name="de Hoog S."/>
            <person name="Gorbushina A."/>
            <person name="Walker B."/>
            <person name="Young S.K."/>
            <person name="Zeng Q."/>
            <person name="Gargeya S."/>
            <person name="Fitzgerald M."/>
            <person name="Haas B."/>
            <person name="Abouelleil A."/>
            <person name="Allen A.W."/>
            <person name="Alvarado L."/>
            <person name="Arachchi H.M."/>
            <person name="Berlin A.M."/>
            <person name="Chapman S.B."/>
            <person name="Gainer-Dewar J."/>
            <person name="Goldberg J."/>
            <person name="Griggs A."/>
            <person name="Gujja S."/>
            <person name="Hansen M."/>
            <person name="Howarth C."/>
            <person name="Imamovic A."/>
            <person name="Ireland A."/>
            <person name="Larimer J."/>
            <person name="McCowan C."/>
            <person name="Murphy C."/>
            <person name="Pearson M."/>
            <person name="Poon T.W."/>
            <person name="Priest M."/>
            <person name="Roberts A."/>
            <person name="Saif S."/>
            <person name="Shea T."/>
            <person name="Sisk P."/>
            <person name="Sykes S."/>
            <person name="Wortman J."/>
            <person name="Nusbaum C."/>
            <person name="Birren B."/>
        </authorList>
    </citation>
    <scope>NUCLEOTIDE SEQUENCE [LARGE SCALE GENOMIC DNA]</scope>
    <source>
        <strain evidence="1 2">CBS 606.96</strain>
    </source>
</reference>
<dbReference type="Proteomes" id="UP000019478">
    <property type="component" value="Unassembled WGS sequence"/>
</dbReference>
<sequence>MSSRVASTSWPSAPVPKPAKELLDYFFSLMDTPTDEAGVKLTEDIFTPDATFISSSGVFKGSAEIRDSRKKAWAVVETRYHEVVKVFSATDDASDLLLIGNAVLGLKNGKRIEGDFLARAVFDGISTATPRLSFFQAWGDTGPLLKALQD</sequence>
<dbReference type="RefSeq" id="XP_007732482.1">
    <property type="nucleotide sequence ID" value="XM_007734292.1"/>
</dbReference>
<dbReference type="SUPFAM" id="SSF54427">
    <property type="entry name" value="NTF2-like"/>
    <property type="match status" value="1"/>
</dbReference>
<gene>
    <name evidence="1" type="ORF">A1O3_04162</name>
</gene>
<name>W9Y3W0_9EURO</name>
<evidence type="ECO:0000313" key="1">
    <source>
        <dbReference type="EMBL" id="EXJ87203.1"/>
    </source>
</evidence>
<proteinExistence type="predicted"/>
<keyword evidence="2" id="KW-1185">Reference proteome</keyword>
<evidence type="ECO:0008006" key="3">
    <source>
        <dbReference type="Google" id="ProtNLM"/>
    </source>
</evidence>